<keyword evidence="2" id="KW-1185">Reference proteome</keyword>
<dbReference type="Proteomes" id="UP000837803">
    <property type="component" value="Unassembled WGS sequence"/>
</dbReference>
<name>A0ABM9B5J4_9BACT</name>
<reference evidence="1" key="1">
    <citation type="submission" date="2021-12" db="EMBL/GenBank/DDBJ databases">
        <authorList>
            <person name="Rodrigo-Torres L."/>
            <person name="Arahal R. D."/>
            <person name="Lucena T."/>
        </authorList>
    </citation>
    <scope>NUCLEOTIDE SEQUENCE</scope>
    <source>
        <strain evidence="1">CECT 8419</strain>
    </source>
</reference>
<evidence type="ECO:0000313" key="2">
    <source>
        <dbReference type="Proteomes" id="UP000837803"/>
    </source>
</evidence>
<proteinExistence type="predicted"/>
<dbReference type="EMBL" id="CAKLPZ010000007">
    <property type="protein sequence ID" value="CAH1002652.1"/>
    <property type="molecule type" value="Genomic_DNA"/>
</dbReference>
<organism evidence="1 2">
    <name type="scientific">Neolewinella maritima</name>
    <dbReference type="NCBI Taxonomy" id="1383882"/>
    <lineage>
        <taxon>Bacteria</taxon>
        <taxon>Pseudomonadati</taxon>
        <taxon>Bacteroidota</taxon>
        <taxon>Saprospiria</taxon>
        <taxon>Saprospirales</taxon>
        <taxon>Lewinellaceae</taxon>
        <taxon>Neolewinella</taxon>
    </lineage>
</organism>
<evidence type="ECO:0000313" key="1">
    <source>
        <dbReference type="EMBL" id="CAH1002652.1"/>
    </source>
</evidence>
<accession>A0ABM9B5J4</accession>
<gene>
    <name evidence="1" type="ORF">LEM8419_03524</name>
</gene>
<sequence length="64" mass="7206">MQQTDLHPQQRIQPIGGGCIRIVLAVRDIRPLAIGWGIACRYENAPNSRNFLTSIELQGYEVLD</sequence>
<comment type="caution">
    <text evidence="1">The sequence shown here is derived from an EMBL/GenBank/DDBJ whole genome shotgun (WGS) entry which is preliminary data.</text>
</comment>
<protein>
    <submittedName>
        <fullName evidence="1">Uncharacterized protein</fullName>
    </submittedName>
</protein>
<dbReference type="RefSeq" id="WP_238752477.1">
    <property type="nucleotide sequence ID" value="NZ_CAKLPZ010000007.1"/>
</dbReference>